<keyword evidence="3" id="KW-0808">Transferase</keyword>
<keyword evidence="3" id="KW-0695">RNA-directed DNA polymerase</keyword>
<protein>
    <submittedName>
        <fullName evidence="3">Reverse transcriptase-like protein</fullName>
    </submittedName>
</protein>
<dbReference type="GO" id="GO:0003964">
    <property type="term" value="F:RNA-directed DNA polymerase activity"/>
    <property type="evidence" value="ECO:0007669"/>
    <property type="project" value="UniProtKB-KW"/>
</dbReference>
<dbReference type="Gene3D" id="3.30.70.270">
    <property type="match status" value="2"/>
</dbReference>
<keyword evidence="4" id="KW-1185">Reference proteome</keyword>
<gene>
    <name evidence="3" type="ORF">EPI10_000821</name>
</gene>
<feature type="domain" description="Reverse transcriptase" evidence="1">
    <location>
        <begin position="3"/>
        <end position="75"/>
    </location>
</feature>
<dbReference type="InterPro" id="IPR041577">
    <property type="entry name" value="RT_RNaseH_2"/>
</dbReference>
<dbReference type="SUPFAM" id="SSF56672">
    <property type="entry name" value="DNA/RNA polymerases"/>
    <property type="match status" value="1"/>
</dbReference>
<evidence type="ECO:0000259" key="1">
    <source>
        <dbReference type="Pfam" id="PF00078"/>
    </source>
</evidence>
<dbReference type="Pfam" id="PF00078">
    <property type="entry name" value="RVT_1"/>
    <property type="match status" value="1"/>
</dbReference>
<sequence>MPPTTFQRCVKTIFSEMVENFLEVFMDDFFVFDNDFEDCLKNMELVLCCCEETNLILNWEKCHFMVREGIVLGHRMSQQGMEVDKAKIEVIEKLPPPTKVKGHAGLYRRSVKDFLKMSTPLCTLLEQNRLFNFDEHCLVTFKELKKRLVVAPIVIALEWTLPFELMCDANDYAVGAMLGPRKEKVLRVIYYTRRTLMDAQLYHHRKRVIGCVGTKVTAYMDRSAIKYLVSKKYAKRRLIRWILLLQEFDLETRDRKGIENQVADHLLRLESKNEDGNDKLIKEDFPDEQLLVAMAFPWYDTRSDVEKWQGTPSKVQRVMASSERKLKQGGLKKISRRNLTHKRAWKSGLEMPLRASGNGATCKGVGPEFESHGKQIKEVLFLLSEAERWTALRLLKEEFYSI</sequence>
<dbReference type="InterPro" id="IPR000477">
    <property type="entry name" value="RT_dom"/>
</dbReference>
<dbReference type="Proteomes" id="UP000325315">
    <property type="component" value="Unassembled WGS sequence"/>
</dbReference>
<keyword evidence="3" id="KW-0548">Nucleotidyltransferase</keyword>
<name>A0A5B6V924_9ROSI</name>
<feature type="domain" description="Reverse transcriptase/retrotransposon-derived protein RNase H-like" evidence="2">
    <location>
        <begin position="134"/>
        <end position="204"/>
    </location>
</feature>
<proteinExistence type="predicted"/>
<dbReference type="PANTHER" id="PTHR34072:SF57">
    <property type="entry name" value="RNA-DIRECTED DNA POLYMERASE"/>
    <property type="match status" value="1"/>
</dbReference>
<dbReference type="InterPro" id="IPR043128">
    <property type="entry name" value="Rev_trsase/Diguanyl_cyclase"/>
</dbReference>
<evidence type="ECO:0000259" key="2">
    <source>
        <dbReference type="Pfam" id="PF17919"/>
    </source>
</evidence>
<dbReference type="EMBL" id="SMMG02000007">
    <property type="protein sequence ID" value="KAA3465678.1"/>
    <property type="molecule type" value="Genomic_DNA"/>
</dbReference>
<dbReference type="PANTHER" id="PTHR34072">
    <property type="entry name" value="ENZYMATIC POLYPROTEIN-RELATED"/>
    <property type="match status" value="1"/>
</dbReference>
<comment type="caution">
    <text evidence="3">The sequence shown here is derived from an EMBL/GenBank/DDBJ whole genome shotgun (WGS) entry which is preliminary data.</text>
</comment>
<dbReference type="AlphaFoldDB" id="A0A5B6V924"/>
<dbReference type="InterPro" id="IPR043502">
    <property type="entry name" value="DNA/RNA_pol_sf"/>
</dbReference>
<accession>A0A5B6V924</accession>
<organism evidence="3 4">
    <name type="scientific">Gossypium australe</name>
    <dbReference type="NCBI Taxonomy" id="47621"/>
    <lineage>
        <taxon>Eukaryota</taxon>
        <taxon>Viridiplantae</taxon>
        <taxon>Streptophyta</taxon>
        <taxon>Embryophyta</taxon>
        <taxon>Tracheophyta</taxon>
        <taxon>Spermatophyta</taxon>
        <taxon>Magnoliopsida</taxon>
        <taxon>eudicotyledons</taxon>
        <taxon>Gunneridae</taxon>
        <taxon>Pentapetalae</taxon>
        <taxon>rosids</taxon>
        <taxon>malvids</taxon>
        <taxon>Malvales</taxon>
        <taxon>Malvaceae</taxon>
        <taxon>Malvoideae</taxon>
        <taxon>Gossypium</taxon>
    </lineage>
</organism>
<evidence type="ECO:0000313" key="4">
    <source>
        <dbReference type="Proteomes" id="UP000325315"/>
    </source>
</evidence>
<evidence type="ECO:0000313" key="3">
    <source>
        <dbReference type="EMBL" id="KAA3465678.1"/>
    </source>
</evidence>
<dbReference type="OrthoDB" id="1436294at2759"/>
<dbReference type="Pfam" id="PF17919">
    <property type="entry name" value="RT_RNaseH_2"/>
    <property type="match status" value="1"/>
</dbReference>
<reference evidence="4" key="1">
    <citation type="journal article" date="2019" name="Plant Biotechnol. J.">
        <title>Genome sequencing of the Australian wild diploid species Gossypium australe highlights disease resistance and delayed gland morphogenesis.</title>
        <authorList>
            <person name="Cai Y."/>
            <person name="Cai X."/>
            <person name="Wang Q."/>
            <person name="Wang P."/>
            <person name="Zhang Y."/>
            <person name="Cai C."/>
            <person name="Xu Y."/>
            <person name="Wang K."/>
            <person name="Zhou Z."/>
            <person name="Wang C."/>
            <person name="Geng S."/>
            <person name="Li B."/>
            <person name="Dong Q."/>
            <person name="Hou Y."/>
            <person name="Wang H."/>
            <person name="Ai P."/>
            <person name="Liu Z."/>
            <person name="Yi F."/>
            <person name="Sun M."/>
            <person name="An G."/>
            <person name="Cheng J."/>
            <person name="Zhang Y."/>
            <person name="Shi Q."/>
            <person name="Xie Y."/>
            <person name="Shi X."/>
            <person name="Chang Y."/>
            <person name="Huang F."/>
            <person name="Chen Y."/>
            <person name="Hong S."/>
            <person name="Mi L."/>
            <person name="Sun Q."/>
            <person name="Zhang L."/>
            <person name="Zhou B."/>
            <person name="Peng R."/>
            <person name="Zhang X."/>
            <person name="Liu F."/>
        </authorList>
    </citation>
    <scope>NUCLEOTIDE SEQUENCE [LARGE SCALE GENOMIC DNA]</scope>
    <source>
        <strain evidence="4">cv. PA1801</strain>
    </source>
</reference>